<proteinExistence type="predicted"/>
<feature type="domain" description="Tyrosinase copper-binding" evidence="3">
    <location>
        <begin position="113"/>
        <end position="124"/>
    </location>
</feature>
<keyword evidence="1" id="KW-0479">Metal-binding</keyword>
<protein>
    <recommendedName>
        <fullName evidence="3">Tyrosinase copper-binding domain-containing protein</fullName>
    </recommendedName>
</protein>
<evidence type="ECO:0000313" key="5">
    <source>
        <dbReference type="Proteomes" id="UP000507470"/>
    </source>
</evidence>
<dbReference type="InterPro" id="IPR002227">
    <property type="entry name" value="Tyrosinase_Cu-bd"/>
</dbReference>
<dbReference type="Gene3D" id="1.10.1280.10">
    <property type="entry name" value="Di-copper center containing domain from catechol oxidase"/>
    <property type="match status" value="2"/>
</dbReference>
<dbReference type="Pfam" id="PF00264">
    <property type="entry name" value="Tyrosinase"/>
    <property type="match status" value="2"/>
</dbReference>
<dbReference type="PANTHER" id="PTHR11474">
    <property type="entry name" value="TYROSINASE FAMILY MEMBER"/>
    <property type="match status" value="1"/>
</dbReference>
<accession>A0A6J8CIJ4</accession>
<sequence length="991" mass="114274">MACPYWDPTLDNELNNPSDSCLFTDKFAGNPNGKIGLPYDNWKHEGGGYVTRNVGGFGGELLTKKNVYDVLSRKRHAQITNSKSRRYFLEELHGKCHSFVGGNMAKLITAPQDPLFWNLHAFVDCWWEKFRQKQHANRINPEKDYPDTKKKGHRRYDLMDGFGKITNEGFGISDKFTISDKANDFKSFRNIDGFSNHFTKEIYQCQSFPSCSRSKPSCGSPWLDCNKSKWVCVPKTNKANLDRLDSTPSFLNTVQNRFEINGNADSNQWVYINCLIVFQRPRNVKFKSFPIHKGVPSNKNDIYFEGGKNTTKSNPKAYDKHITLDSGFEKVNVHIEGTNYDGRAIEYAIVDARKCDEKIVNLQIFLVLTNHLIILISIVSKYGSDANIYQMPLPERLISCLKNRTYGVSPTEYPGEDVTTFCVQEHLWVDSKKIFPYEVTEDTLRWVLRLFEKGRREKEQILRERKEYRMLTKRERNDYHRAVQLLKQDKSVWPNKYDAIVNFHRGDAIGSAHFGPAFPGWHRIFCLIFEEALREIIPTVTLPYWDCTLDSEMNNPEDSIIFSKLFIGNPDGLVTDGPYANWHHEKGGLLTRNVGAVGRPMNKKDLENILSRKYHHEILDPTAKELKYSLESNHGKGHTFVGGNMGRLRSAAEDPLFFSYHAFIDCIWEKFRIQQMKNGIDPSKDYPNTNDPLHHPYRLMDGFINQNYTNIDGYSHHFTRDIYTCQEFPTCSPDYPDCGSFWLYCDQTKWVCVSKSYKEHLNHLDSTPVVLNTVQNRFEINGKADMDAWVYLTVKVYVTRPPTVNFKSYAIRDGKASSTDVFSTSNYQIMSEKIHPGNPKSYSRRRSNGSGMEKIFIQTDGLNYYGTSLEYAIVDERFAMAEAITYVPVKNPGYGVTKVLLTAFDSGGRLCRPFCKSSDTYEFEPCSGAVAIDSTSPLMYGETYANNILSRYEFKQDFPYSQDRGIFIIYYCDFQEAWPWDIGWNKFIGIK</sequence>
<dbReference type="GO" id="GO:0046872">
    <property type="term" value="F:metal ion binding"/>
    <property type="evidence" value="ECO:0007669"/>
    <property type="project" value="UniProtKB-KW"/>
</dbReference>
<dbReference type="SUPFAM" id="SSF48056">
    <property type="entry name" value="Di-copper centre-containing domain"/>
    <property type="match status" value="2"/>
</dbReference>
<evidence type="ECO:0000313" key="4">
    <source>
        <dbReference type="EMBL" id="CAC5396278.1"/>
    </source>
</evidence>
<evidence type="ECO:0000259" key="3">
    <source>
        <dbReference type="PROSITE" id="PS00498"/>
    </source>
</evidence>
<keyword evidence="5" id="KW-1185">Reference proteome</keyword>
<evidence type="ECO:0000256" key="1">
    <source>
        <dbReference type="ARBA" id="ARBA00022723"/>
    </source>
</evidence>
<dbReference type="InterPro" id="IPR008922">
    <property type="entry name" value="Di-copper_centre_dom_sf"/>
</dbReference>
<dbReference type="OrthoDB" id="6132182at2759"/>
<name>A0A6J8CIJ4_MYTCO</name>
<dbReference type="EMBL" id="CACVKT020005607">
    <property type="protein sequence ID" value="CAC5396278.1"/>
    <property type="molecule type" value="Genomic_DNA"/>
</dbReference>
<dbReference type="PANTHER" id="PTHR11474:SF126">
    <property type="entry name" value="TYROSINASE-LIKE PROTEIN TYR-1-RELATED"/>
    <property type="match status" value="1"/>
</dbReference>
<gene>
    <name evidence="4" type="ORF">MCOR_30858</name>
</gene>
<organism evidence="4 5">
    <name type="scientific">Mytilus coruscus</name>
    <name type="common">Sea mussel</name>
    <dbReference type="NCBI Taxonomy" id="42192"/>
    <lineage>
        <taxon>Eukaryota</taxon>
        <taxon>Metazoa</taxon>
        <taxon>Spiralia</taxon>
        <taxon>Lophotrochozoa</taxon>
        <taxon>Mollusca</taxon>
        <taxon>Bivalvia</taxon>
        <taxon>Autobranchia</taxon>
        <taxon>Pteriomorphia</taxon>
        <taxon>Mytilida</taxon>
        <taxon>Mytiloidea</taxon>
        <taxon>Mytilidae</taxon>
        <taxon>Mytilinae</taxon>
        <taxon>Mytilus</taxon>
    </lineage>
</organism>
<evidence type="ECO:0000256" key="2">
    <source>
        <dbReference type="ARBA" id="ARBA00023008"/>
    </source>
</evidence>
<keyword evidence="2" id="KW-0186">Copper</keyword>
<dbReference type="Proteomes" id="UP000507470">
    <property type="component" value="Unassembled WGS sequence"/>
</dbReference>
<dbReference type="PROSITE" id="PS00498">
    <property type="entry name" value="TYROSINASE_2"/>
    <property type="match status" value="2"/>
</dbReference>
<reference evidence="4 5" key="1">
    <citation type="submission" date="2020-06" db="EMBL/GenBank/DDBJ databases">
        <authorList>
            <person name="Li R."/>
            <person name="Bekaert M."/>
        </authorList>
    </citation>
    <scope>NUCLEOTIDE SEQUENCE [LARGE SCALE GENOMIC DNA]</scope>
    <source>
        <strain evidence="5">wild</strain>
    </source>
</reference>
<dbReference type="InterPro" id="IPR050316">
    <property type="entry name" value="Tyrosinase/Hemocyanin"/>
</dbReference>
<dbReference type="AlphaFoldDB" id="A0A6J8CIJ4"/>
<dbReference type="GO" id="GO:0016491">
    <property type="term" value="F:oxidoreductase activity"/>
    <property type="evidence" value="ECO:0007669"/>
    <property type="project" value="InterPro"/>
</dbReference>
<feature type="domain" description="Tyrosinase copper-binding" evidence="3">
    <location>
        <begin position="654"/>
        <end position="665"/>
    </location>
</feature>
<dbReference type="PRINTS" id="PR00092">
    <property type="entry name" value="TYROSINASE"/>
</dbReference>